<sequence length="89" mass="9761">MECEGERELKERLEMDVIGRRGNGRWAVGGGGGGNTRPGPTTQSIFAHASNPKDPAYASKESIHSRLIWQIPLSLFPPFSRLPRGDDVT</sequence>
<reference evidence="2 3" key="1">
    <citation type="submission" date="2017-11" db="EMBL/GenBank/DDBJ databases">
        <title>De-novo sequencing of pomegranate (Punica granatum L.) genome.</title>
        <authorList>
            <person name="Akparov Z."/>
            <person name="Amiraslanov A."/>
            <person name="Hajiyeva S."/>
            <person name="Abbasov M."/>
            <person name="Kaur K."/>
            <person name="Hamwieh A."/>
            <person name="Solovyev V."/>
            <person name="Salamov A."/>
            <person name="Braich B."/>
            <person name="Kosarev P."/>
            <person name="Mahmoud A."/>
            <person name="Hajiyev E."/>
            <person name="Babayeva S."/>
            <person name="Izzatullayeva V."/>
            <person name="Mammadov A."/>
            <person name="Mammadov A."/>
            <person name="Sharifova S."/>
            <person name="Ojaghi J."/>
            <person name="Eynullazada K."/>
            <person name="Bayramov B."/>
            <person name="Abdulazimova A."/>
            <person name="Shahmuradov I."/>
        </authorList>
    </citation>
    <scope>NUCLEOTIDE SEQUENCE [LARGE SCALE GENOMIC DNA]</scope>
    <source>
        <strain evidence="3">cv. AG2017</strain>
        <tissue evidence="2">Leaf</tissue>
    </source>
</reference>
<dbReference type="Proteomes" id="UP000233551">
    <property type="component" value="Unassembled WGS sequence"/>
</dbReference>
<protein>
    <submittedName>
        <fullName evidence="2">Uncharacterized protein</fullName>
    </submittedName>
</protein>
<dbReference type="AlphaFoldDB" id="A0A2I0IP73"/>
<proteinExistence type="predicted"/>
<gene>
    <name evidence="2" type="ORF">CRG98_034110</name>
</gene>
<feature type="region of interest" description="Disordered" evidence="1">
    <location>
        <begin position="22"/>
        <end position="57"/>
    </location>
</feature>
<accession>A0A2I0IP73</accession>
<comment type="caution">
    <text evidence="2">The sequence shown here is derived from an EMBL/GenBank/DDBJ whole genome shotgun (WGS) entry which is preliminary data.</text>
</comment>
<keyword evidence="3" id="KW-1185">Reference proteome</keyword>
<evidence type="ECO:0000313" key="2">
    <source>
        <dbReference type="EMBL" id="PKI45500.1"/>
    </source>
</evidence>
<dbReference type="EMBL" id="PGOL01002715">
    <property type="protein sequence ID" value="PKI45500.1"/>
    <property type="molecule type" value="Genomic_DNA"/>
</dbReference>
<evidence type="ECO:0000313" key="3">
    <source>
        <dbReference type="Proteomes" id="UP000233551"/>
    </source>
</evidence>
<name>A0A2I0IP73_PUNGR</name>
<evidence type="ECO:0000256" key="1">
    <source>
        <dbReference type="SAM" id="MobiDB-lite"/>
    </source>
</evidence>
<organism evidence="2 3">
    <name type="scientific">Punica granatum</name>
    <name type="common">Pomegranate</name>
    <dbReference type="NCBI Taxonomy" id="22663"/>
    <lineage>
        <taxon>Eukaryota</taxon>
        <taxon>Viridiplantae</taxon>
        <taxon>Streptophyta</taxon>
        <taxon>Embryophyta</taxon>
        <taxon>Tracheophyta</taxon>
        <taxon>Spermatophyta</taxon>
        <taxon>Magnoliopsida</taxon>
        <taxon>eudicotyledons</taxon>
        <taxon>Gunneridae</taxon>
        <taxon>Pentapetalae</taxon>
        <taxon>rosids</taxon>
        <taxon>malvids</taxon>
        <taxon>Myrtales</taxon>
        <taxon>Lythraceae</taxon>
        <taxon>Punica</taxon>
    </lineage>
</organism>
<feature type="compositionally biased region" description="Gly residues" evidence="1">
    <location>
        <begin position="27"/>
        <end position="36"/>
    </location>
</feature>